<evidence type="ECO:0000256" key="3">
    <source>
        <dbReference type="SAM" id="Phobius"/>
    </source>
</evidence>
<comment type="subcellular location">
    <subcellularLocation>
        <location evidence="1">Cell surface</location>
    </subcellularLocation>
</comment>
<accession>A0A1D7QSA5</accession>
<dbReference type="GO" id="GO:0030420">
    <property type="term" value="P:establishment of competence for transformation"/>
    <property type="evidence" value="ECO:0007669"/>
    <property type="project" value="UniProtKB-KW"/>
</dbReference>
<evidence type="ECO:0000313" key="5">
    <source>
        <dbReference type="EMBL" id="AOM81879.1"/>
    </source>
</evidence>
<dbReference type="Pfam" id="PF07963">
    <property type="entry name" value="N_methyl"/>
    <property type="match status" value="1"/>
</dbReference>
<keyword evidence="3" id="KW-0812">Transmembrane</keyword>
<dbReference type="Proteomes" id="UP000094463">
    <property type="component" value="Chromosome"/>
</dbReference>
<dbReference type="EMBL" id="CP012502">
    <property type="protein sequence ID" value="AOM81879.1"/>
    <property type="molecule type" value="Genomic_DNA"/>
</dbReference>
<feature type="domain" description="Choice-of-anchor A" evidence="4">
    <location>
        <begin position="273"/>
        <end position="313"/>
    </location>
</feature>
<sequence length="343" mass="38570">MKNVRNQSGITLIELLAALVIGTMVIGLITSLLLSTFTQADVTGNHAGLRQEANIILSDIRTEYSDPTNDFVLAFDADNLQLLLDNDPDAAPEVMSEVADDGFTFEKLLIYQKTPEDDEENHLEFDNGSLNNNNSITFSTPAANRLYVNFILKDENGLTFEVDTMVSRLGDYEDYQIEDDDEPGEFDVLRDVFIVVNELEPDEYDFEPEGERYIADDDMQLSSFDYRLPIWYAHRNYDDEADNDPDQTSFVYTNGSVQMSNNAYPDVVIVTKEDVTITDATVNGFIFAPDGQVTIANSDFEGSIIADRLEINGDSDVTFSDEFIGKLIDSEDDIPFEYESDQE</sequence>
<feature type="transmembrane region" description="Helical" evidence="3">
    <location>
        <begin position="12"/>
        <end position="34"/>
    </location>
</feature>
<keyword evidence="3" id="KW-1133">Transmembrane helix</keyword>
<dbReference type="STRING" id="632773.BBEV_0486"/>
<dbReference type="KEGG" id="bbev:BBEV_0486"/>
<name>A0A1D7QSA5_9BACI</name>
<dbReference type="GO" id="GO:0009986">
    <property type="term" value="C:cell surface"/>
    <property type="evidence" value="ECO:0007669"/>
    <property type="project" value="UniProtKB-SubCell"/>
</dbReference>
<evidence type="ECO:0000313" key="6">
    <source>
        <dbReference type="Proteomes" id="UP000094463"/>
    </source>
</evidence>
<dbReference type="RefSeq" id="WP_069364007.1">
    <property type="nucleotide sequence ID" value="NZ_CP012502.1"/>
</dbReference>
<dbReference type="PROSITE" id="PS00409">
    <property type="entry name" value="PROKAR_NTER_METHYL"/>
    <property type="match status" value="1"/>
</dbReference>
<dbReference type="PATRIC" id="fig|632773.3.peg.524"/>
<keyword evidence="6" id="KW-1185">Reference proteome</keyword>
<dbReference type="AlphaFoldDB" id="A0A1D7QSA5"/>
<reference evidence="5 6" key="1">
    <citation type="submission" date="2015-08" db="EMBL/GenBank/DDBJ databases">
        <title>The complete genome sequence of Bacillus beveridgei MLTeJB.</title>
        <authorList>
            <person name="Hanson T.E."/>
            <person name="Mesa C."/>
            <person name="Basesman S.M."/>
            <person name="Oremland R.S."/>
        </authorList>
    </citation>
    <scope>NUCLEOTIDE SEQUENCE [LARGE SCALE GENOMIC DNA]</scope>
    <source>
        <strain evidence="5 6">MLTeJB</strain>
    </source>
</reference>
<organism evidence="5 6">
    <name type="scientific">Salisediminibacterium beveridgei</name>
    <dbReference type="NCBI Taxonomy" id="632773"/>
    <lineage>
        <taxon>Bacteria</taxon>
        <taxon>Bacillati</taxon>
        <taxon>Bacillota</taxon>
        <taxon>Bacilli</taxon>
        <taxon>Bacillales</taxon>
        <taxon>Bacillaceae</taxon>
        <taxon>Salisediminibacterium</taxon>
    </lineage>
</organism>
<evidence type="ECO:0000256" key="2">
    <source>
        <dbReference type="ARBA" id="ARBA00023287"/>
    </source>
</evidence>
<evidence type="ECO:0000256" key="1">
    <source>
        <dbReference type="ARBA" id="ARBA00004241"/>
    </source>
</evidence>
<dbReference type="OrthoDB" id="2080124at2"/>
<keyword evidence="2" id="KW-0178">Competence</keyword>
<protein>
    <recommendedName>
        <fullName evidence="4">Choice-of-anchor A domain-containing protein</fullName>
    </recommendedName>
</protein>
<gene>
    <name evidence="5" type="ORF">BBEV_0486</name>
</gene>
<evidence type="ECO:0000259" key="4">
    <source>
        <dbReference type="Pfam" id="PF20597"/>
    </source>
</evidence>
<dbReference type="Pfam" id="PF20597">
    <property type="entry name" value="pAdhesive_15"/>
    <property type="match status" value="1"/>
</dbReference>
<dbReference type="InterPro" id="IPR012902">
    <property type="entry name" value="N_methyl_site"/>
</dbReference>
<proteinExistence type="predicted"/>
<keyword evidence="3" id="KW-0472">Membrane</keyword>
<dbReference type="InterPro" id="IPR026588">
    <property type="entry name" value="Choice_anch_A"/>
</dbReference>